<dbReference type="InterPro" id="IPR052564">
    <property type="entry name" value="N-acetyltrans/Recomb-assoc"/>
</dbReference>
<evidence type="ECO:0000313" key="4">
    <source>
        <dbReference type="Proteomes" id="UP000011885"/>
    </source>
</evidence>
<feature type="domain" description="N-acetyltransferase" evidence="2">
    <location>
        <begin position="13"/>
        <end position="166"/>
    </location>
</feature>
<reference evidence="3 4" key="1">
    <citation type="journal article" date="2013" name="Mar. Genomics">
        <title>Expression of sulfatases in Rhodopirellula baltica and the diversity of sulfatases in the genus Rhodopirellula.</title>
        <authorList>
            <person name="Wegner C.E."/>
            <person name="Richter-Heitmann T."/>
            <person name="Klindworth A."/>
            <person name="Klockow C."/>
            <person name="Richter M."/>
            <person name="Achstetter T."/>
            <person name="Glockner F.O."/>
            <person name="Harder J."/>
        </authorList>
    </citation>
    <scope>NUCLEOTIDE SEQUENCE [LARGE SCALE GENOMIC DNA]</scope>
    <source>
        <strain evidence="3 4">SM41</strain>
    </source>
</reference>
<dbReference type="Proteomes" id="UP000011885">
    <property type="component" value="Unassembled WGS sequence"/>
</dbReference>
<dbReference type="InterPro" id="IPR016181">
    <property type="entry name" value="Acyl_CoA_acyltransferase"/>
</dbReference>
<keyword evidence="4" id="KW-1185">Reference proteome</keyword>
<gene>
    <name evidence="3" type="ORF">RSSM_05639</name>
</gene>
<dbReference type="EMBL" id="ANOH01000399">
    <property type="protein sequence ID" value="EMI52912.1"/>
    <property type="molecule type" value="Genomic_DNA"/>
</dbReference>
<dbReference type="SUPFAM" id="SSF55729">
    <property type="entry name" value="Acyl-CoA N-acyltransferases (Nat)"/>
    <property type="match status" value="1"/>
</dbReference>
<comment type="caution">
    <text evidence="3">The sequence shown here is derived from an EMBL/GenBank/DDBJ whole genome shotgun (WGS) entry which is preliminary data.</text>
</comment>
<evidence type="ECO:0000259" key="2">
    <source>
        <dbReference type="PROSITE" id="PS51186"/>
    </source>
</evidence>
<evidence type="ECO:0000313" key="3">
    <source>
        <dbReference type="EMBL" id="EMI52912.1"/>
    </source>
</evidence>
<accession>M5TUP2</accession>
<dbReference type="CDD" id="cd04301">
    <property type="entry name" value="NAT_SF"/>
    <property type="match status" value="1"/>
</dbReference>
<sequence>MTPKRNAHPITDPVIRPLRASDAEACLSLFRDTVHRINRRDYSQAQLDAWAPQSIDAAAWEARFSDHIAYVSVLSQSIIGFADMSKTGHLDRLVVSADHQRHGIARELTKRLIEHARELRCESVTTDASITAKPFFEAMGFNVVKQQTVERAGVSLTNFRMRLPLEGPPPRETTTNQQHDDPAD</sequence>
<dbReference type="OrthoDB" id="424368at2"/>
<evidence type="ECO:0000256" key="1">
    <source>
        <dbReference type="SAM" id="MobiDB-lite"/>
    </source>
</evidence>
<proteinExistence type="predicted"/>
<protein>
    <submittedName>
        <fullName evidence="3">Acetyltransferase / GCN5-related N-acetyltransferase</fullName>
    </submittedName>
</protein>
<dbReference type="PANTHER" id="PTHR43451">
    <property type="entry name" value="ACETYLTRANSFERASE (GNAT) FAMILY PROTEIN"/>
    <property type="match status" value="1"/>
</dbReference>
<dbReference type="PROSITE" id="PS51186">
    <property type="entry name" value="GNAT"/>
    <property type="match status" value="1"/>
</dbReference>
<feature type="region of interest" description="Disordered" evidence="1">
    <location>
        <begin position="162"/>
        <end position="184"/>
    </location>
</feature>
<dbReference type="RefSeq" id="WP_008686670.1">
    <property type="nucleotide sequence ID" value="NZ_ANOH01000399.1"/>
</dbReference>
<dbReference type="PANTHER" id="PTHR43451:SF1">
    <property type="entry name" value="ACETYLTRANSFERASE"/>
    <property type="match status" value="1"/>
</dbReference>
<dbReference type="AlphaFoldDB" id="M5TUP2"/>
<dbReference type="Gene3D" id="3.40.630.30">
    <property type="match status" value="1"/>
</dbReference>
<keyword evidence="3" id="KW-0808">Transferase</keyword>
<dbReference type="PATRIC" id="fig|1263870.3.peg.5973"/>
<dbReference type="GO" id="GO:0016747">
    <property type="term" value="F:acyltransferase activity, transferring groups other than amino-acyl groups"/>
    <property type="evidence" value="ECO:0007669"/>
    <property type="project" value="InterPro"/>
</dbReference>
<dbReference type="Pfam" id="PF13673">
    <property type="entry name" value="Acetyltransf_10"/>
    <property type="match status" value="1"/>
</dbReference>
<name>M5TUP2_9BACT</name>
<organism evidence="3 4">
    <name type="scientific">Rhodopirellula sallentina SM41</name>
    <dbReference type="NCBI Taxonomy" id="1263870"/>
    <lineage>
        <taxon>Bacteria</taxon>
        <taxon>Pseudomonadati</taxon>
        <taxon>Planctomycetota</taxon>
        <taxon>Planctomycetia</taxon>
        <taxon>Pirellulales</taxon>
        <taxon>Pirellulaceae</taxon>
        <taxon>Rhodopirellula</taxon>
    </lineage>
</organism>
<dbReference type="InterPro" id="IPR000182">
    <property type="entry name" value="GNAT_dom"/>
</dbReference>